<dbReference type="RefSeq" id="WP_377301242.1">
    <property type="nucleotide sequence ID" value="NZ_JBHSMK010000002.1"/>
</dbReference>
<keyword evidence="5" id="KW-0255">Endonuclease</keyword>
<keyword evidence="6" id="KW-1185">Reference proteome</keyword>
<dbReference type="PANTHER" id="PTHR30408:SF12">
    <property type="entry name" value="TYPE I RESTRICTION ENZYME MJAVIII SPECIFICITY SUBUNIT"/>
    <property type="match status" value="1"/>
</dbReference>
<evidence type="ECO:0000256" key="3">
    <source>
        <dbReference type="ARBA" id="ARBA00023125"/>
    </source>
</evidence>
<dbReference type="SUPFAM" id="SSF116734">
    <property type="entry name" value="DNA methylase specificity domain"/>
    <property type="match status" value="2"/>
</dbReference>
<dbReference type="EC" id="3.1.21.-" evidence="5"/>
<gene>
    <name evidence="5" type="ORF">ACFPME_01290</name>
</gene>
<sequence>MNIAAQLEHDEMNFGNGEWFGLIPVDWDRRKLKYVVKILKRVAGFEGPSVLSITQRGIKIKDTESGEGQLAQDYSGYQLVDRGDFAMNHMDLLTGYVDISQFDGVVSPDYRVFRNFSADVSDEYLLLIFQIGYTQKIFFRYGQGVSLLGRWRLPADNFNEFAIPIPPMDQQRKIVTFLKCKVETIDEAVRIKQEQIKLLRERRKILIQQVVTRGLNPNAPMKDSGIDWIGQIPAHWEVVPILAVGEVIDPNPSHRNPEYVDDGFPFISTQEFRPGAAVELNTPRRVSRKTVEEQEERCRFTDGSLVFSRKGTIGAVRVLPAGIRLGILDSLCVINPNRRIDPTYMFWTLSSDYLSAQYGPTLRGAALPQLSVGRVRSLKIILPPKAEQLSLIEHLVFQTSTIDRAISIKEDQITALKEYKTTLINAAVTGKIKVIQGGS</sequence>
<evidence type="ECO:0000256" key="1">
    <source>
        <dbReference type="ARBA" id="ARBA00010923"/>
    </source>
</evidence>
<accession>A0ABW0JH96</accession>
<keyword evidence="5" id="KW-0378">Hydrolase</keyword>
<dbReference type="InterPro" id="IPR052021">
    <property type="entry name" value="Type-I_RS_S_subunit"/>
</dbReference>
<comment type="caution">
    <text evidence="5">The sequence shown here is derived from an EMBL/GenBank/DDBJ whole genome shotgun (WGS) entry which is preliminary data.</text>
</comment>
<dbReference type="Gene3D" id="1.10.287.1120">
    <property type="entry name" value="Bipartite methylase S protein"/>
    <property type="match status" value="1"/>
</dbReference>
<feature type="domain" description="Type I restriction modification DNA specificity" evidence="4">
    <location>
        <begin position="235"/>
        <end position="392"/>
    </location>
</feature>
<name>A0ABW0JH96_9GAMM</name>
<dbReference type="GO" id="GO:0016787">
    <property type="term" value="F:hydrolase activity"/>
    <property type="evidence" value="ECO:0007669"/>
    <property type="project" value="UniProtKB-KW"/>
</dbReference>
<dbReference type="Pfam" id="PF01420">
    <property type="entry name" value="Methylase_S"/>
    <property type="match status" value="2"/>
</dbReference>
<comment type="similarity">
    <text evidence="1">Belongs to the type-I restriction system S methylase family.</text>
</comment>
<organism evidence="5 6">
    <name type="scientific">Rhodanobacter umsongensis</name>
    <dbReference type="NCBI Taxonomy" id="633153"/>
    <lineage>
        <taxon>Bacteria</taxon>
        <taxon>Pseudomonadati</taxon>
        <taxon>Pseudomonadota</taxon>
        <taxon>Gammaproteobacteria</taxon>
        <taxon>Lysobacterales</taxon>
        <taxon>Rhodanobacteraceae</taxon>
        <taxon>Rhodanobacter</taxon>
    </lineage>
</organism>
<protein>
    <submittedName>
        <fullName evidence="5">Restriction endonuclease subunit S</fullName>
        <ecNumber evidence="5">3.1.21.-</ecNumber>
    </submittedName>
</protein>
<dbReference type="PANTHER" id="PTHR30408">
    <property type="entry name" value="TYPE-1 RESTRICTION ENZYME ECOKI SPECIFICITY PROTEIN"/>
    <property type="match status" value="1"/>
</dbReference>
<dbReference type="InterPro" id="IPR044946">
    <property type="entry name" value="Restrct_endonuc_typeI_TRD_sf"/>
</dbReference>
<dbReference type="Gene3D" id="3.90.220.20">
    <property type="entry name" value="DNA methylase specificity domains"/>
    <property type="match status" value="2"/>
</dbReference>
<dbReference type="InterPro" id="IPR000055">
    <property type="entry name" value="Restrct_endonuc_typeI_TRD"/>
</dbReference>
<feature type="domain" description="Type I restriction modification DNA specificity" evidence="4">
    <location>
        <begin position="70"/>
        <end position="183"/>
    </location>
</feature>
<evidence type="ECO:0000313" key="6">
    <source>
        <dbReference type="Proteomes" id="UP001596013"/>
    </source>
</evidence>
<keyword evidence="3" id="KW-0238">DNA-binding</keyword>
<evidence type="ECO:0000256" key="2">
    <source>
        <dbReference type="ARBA" id="ARBA00022747"/>
    </source>
</evidence>
<dbReference type="GO" id="GO:0004519">
    <property type="term" value="F:endonuclease activity"/>
    <property type="evidence" value="ECO:0007669"/>
    <property type="project" value="UniProtKB-KW"/>
</dbReference>
<reference evidence="6" key="1">
    <citation type="journal article" date="2019" name="Int. J. Syst. Evol. Microbiol.">
        <title>The Global Catalogue of Microorganisms (GCM) 10K type strain sequencing project: providing services to taxonomists for standard genome sequencing and annotation.</title>
        <authorList>
            <consortium name="The Broad Institute Genomics Platform"/>
            <consortium name="The Broad Institute Genome Sequencing Center for Infectious Disease"/>
            <person name="Wu L."/>
            <person name="Ma J."/>
        </authorList>
    </citation>
    <scope>NUCLEOTIDE SEQUENCE [LARGE SCALE GENOMIC DNA]</scope>
    <source>
        <strain evidence="6">JCM 17130</strain>
    </source>
</reference>
<keyword evidence="2" id="KW-0680">Restriction system</keyword>
<keyword evidence="5" id="KW-0540">Nuclease</keyword>
<evidence type="ECO:0000313" key="5">
    <source>
        <dbReference type="EMBL" id="MFC5435181.1"/>
    </source>
</evidence>
<dbReference type="EMBL" id="JBHSMK010000002">
    <property type="protein sequence ID" value="MFC5435181.1"/>
    <property type="molecule type" value="Genomic_DNA"/>
</dbReference>
<proteinExistence type="inferred from homology"/>
<dbReference type="Proteomes" id="UP001596013">
    <property type="component" value="Unassembled WGS sequence"/>
</dbReference>
<evidence type="ECO:0000259" key="4">
    <source>
        <dbReference type="Pfam" id="PF01420"/>
    </source>
</evidence>